<keyword evidence="4" id="KW-1185">Reference proteome</keyword>
<evidence type="ECO:0000313" key="3">
    <source>
        <dbReference type="EMBL" id="TYS50645.1"/>
    </source>
</evidence>
<dbReference type="Proteomes" id="UP000322997">
    <property type="component" value="Unassembled WGS sequence"/>
</dbReference>
<keyword evidence="2" id="KW-0503">Monooxygenase</keyword>
<dbReference type="GO" id="GO:0004497">
    <property type="term" value="F:monooxygenase activity"/>
    <property type="evidence" value="ECO:0007669"/>
    <property type="project" value="UniProtKB-KW"/>
</dbReference>
<evidence type="ECO:0000313" key="2">
    <source>
        <dbReference type="EMBL" id="KON85288.1"/>
    </source>
</evidence>
<evidence type="ECO:0000313" key="5">
    <source>
        <dbReference type="Proteomes" id="UP000322997"/>
    </source>
</evidence>
<reference evidence="4" key="1">
    <citation type="submission" date="2015-07" db="EMBL/GenBank/DDBJ databases">
        <title>Fjat-14235 jcm11544.</title>
        <authorList>
            <person name="Liu B."/>
            <person name="Wang J."/>
            <person name="Zhu Y."/>
            <person name="Liu G."/>
            <person name="Chen Q."/>
            <person name="Chen Z."/>
            <person name="Lan J."/>
            <person name="Che J."/>
            <person name="Ge C."/>
            <person name="Shi H."/>
            <person name="Pan Z."/>
            <person name="Liu X."/>
        </authorList>
    </citation>
    <scope>NUCLEOTIDE SEQUENCE [LARGE SCALE GENOMIC DNA]</scope>
    <source>
        <strain evidence="4">JCM 11544</strain>
    </source>
</reference>
<keyword evidence="2" id="KW-0560">Oxidoreductase</keyword>
<dbReference type="Proteomes" id="UP000037405">
    <property type="component" value="Unassembled WGS sequence"/>
</dbReference>
<accession>A0A0M0G691</accession>
<name>A0A0M0G691_9BACI</name>
<dbReference type="OrthoDB" id="2617048at2"/>
<dbReference type="GeneID" id="89532877"/>
<dbReference type="EMBL" id="VTEQ01000007">
    <property type="protein sequence ID" value="TYS50645.1"/>
    <property type="molecule type" value="Genomic_DNA"/>
</dbReference>
<sequence>MYIVHSTFNVPPEKADEVISIYQKRSGLVDQAEGFQRFLLLQNEKKSGEITVHMEWDTKKHFMTWVQGEDFKRIHELEKKYPDQGLAAIVPSIDKFKVVAY</sequence>
<dbReference type="SUPFAM" id="SSF54909">
    <property type="entry name" value="Dimeric alpha+beta barrel"/>
    <property type="match status" value="1"/>
</dbReference>
<dbReference type="InterPro" id="IPR050404">
    <property type="entry name" value="Heme-degrading_MO"/>
</dbReference>
<dbReference type="EMBL" id="LGUE01000004">
    <property type="protein sequence ID" value="KON85288.1"/>
    <property type="molecule type" value="Genomic_DNA"/>
</dbReference>
<comment type="caution">
    <text evidence="2">The sequence shown here is derived from an EMBL/GenBank/DDBJ whole genome shotgun (WGS) entry which is preliminary data.</text>
</comment>
<reference evidence="2" key="2">
    <citation type="submission" date="2015-07" db="EMBL/GenBank/DDBJ databases">
        <title>MeaNS - Measles Nucleotide Surveillance Program.</title>
        <authorList>
            <person name="Tran T."/>
            <person name="Druce J."/>
        </authorList>
    </citation>
    <scope>NUCLEOTIDE SEQUENCE</scope>
    <source>
        <strain evidence="2">JCM 11544</strain>
    </source>
</reference>
<dbReference type="PROSITE" id="PS51725">
    <property type="entry name" value="ABM"/>
    <property type="match status" value="1"/>
</dbReference>
<dbReference type="RefSeq" id="WP_053428883.1">
    <property type="nucleotide sequence ID" value="NZ_BSED01000089.1"/>
</dbReference>
<dbReference type="PATRIC" id="fig|189381.12.peg.3117"/>
<dbReference type="Pfam" id="PF03992">
    <property type="entry name" value="ABM"/>
    <property type="match status" value="1"/>
</dbReference>
<evidence type="ECO:0000259" key="1">
    <source>
        <dbReference type="PROSITE" id="PS51725"/>
    </source>
</evidence>
<evidence type="ECO:0000313" key="4">
    <source>
        <dbReference type="Proteomes" id="UP000037405"/>
    </source>
</evidence>
<dbReference type="Gene3D" id="3.30.70.100">
    <property type="match status" value="1"/>
</dbReference>
<reference evidence="3 5" key="3">
    <citation type="submission" date="2019-08" db="EMBL/GenBank/DDBJ databases">
        <title>Bacillus genomes from the desert of Cuatro Cienegas, Coahuila.</title>
        <authorList>
            <person name="Olmedo-Alvarez G."/>
        </authorList>
    </citation>
    <scope>NUCLEOTIDE SEQUENCE [LARGE SCALE GENOMIC DNA]</scope>
    <source>
        <strain evidence="3 5">CH108_3D</strain>
    </source>
</reference>
<dbReference type="PANTHER" id="PTHR34474">
    <property type="entry name" value="SIGNAL TRANSDUCTION PROTEIN TRAP"/>
    <property type="match status" value="1"/>
</dbReference>
<dbReference type="InterPro" id="IPR007138">
    <property type="entry name" value="ABM_dom"/>
</dbReference>
<proteinExistence type="predicted"/>
<organism evidence="2 4">
    <name type="scientific">Rossellomorea marisflavi</name>
    <dbReference type="NCBI Taxonomy" id="189381"/>
    <lineage>
        <taxon>Bacteria</taxon>
        <taxon>Bacillati</taxon>
        <taxon>Bacillota</taxon>
        <taxon>Bacilli</taxon>
        <taxon>Bacillales</taxon>
        <taxon>Bacillaceae</taxon>
        <taxon>Rossellomorea</taxon>
    </lineage>
</organism>
<dbReference type="InterPro" id="IPR011008">
    <property type="entry name" value="Dimeric_a/b-barrel"/>
</dbReference>
<gene>
    <name evidence="2" type="ORF">AF331_15130</name>
    <name evidence="3" type="ORF">FZC83_19050</name>
</gene>
<feature type="domain" description="ABM" evidence="1">
    <location>
        <begin position="2"/>
        <end position="90"/>
    </location>
</feature>
<dbReference type="AlphaFoldDB" id="A0A0M0G691"/>
<dbReference type="PANTHER" id="PTHR34474:SF2">
    <property type="entry name" value="SIGNAL TRANSDUCTION PROTEIN TRAP"/>
    <property type="match status" value="1"/>
</dbReference>
<dbReference type="STRING" id="189381.GCA_900166615_00882"/>
<protein>
    <submittedName>
        <fullName evidence="2">Antibiotic biosynthesis monooxygenase</fullName>
    </submittedName>
</protein>